<keyword evidence="1" id="KW-0963">Cytoplasm</keyword>
<dbReference type="InterPro" id="IPR002915">
    <property type="entry name" value="DeoC/FbaB/LacD_aldolase"/>
</dbReference>
<dbReference type="EMBL" id="JAUEPH010000003">
    <property type="protein sequence ID" value="MDN3204024.1"/>
    <property type="molecule type" value="Genomic_DNA"/>
</dbReference>
<dbReference type="GO" id="GO:0004139">
    <property type="term" value="F:deoxyribose-phosphate aldolase activity"/>
    <property type="evidence" value="ECO:0007669"/>
    <property type="project" value="UniProtKB-EC"/>
</dbReference>
<name>A0ABT7YBY9_9BACT</name>
<accession>A0ABT7YBY9</accession>
<reference evidence="3" key="1">
    <citation type="submission" date="2023-06" db="EMBL/GenBank/DDBJ databases">
        <title>Robiginitalea aurantiacus sp. nov. and Algoriphagus sediminis sp. nov., isolated from coastal sediment.</title>
        <authorList>
            <person name="Zhou Z.Y."/>
            <person name="An J."/>
            <person name="Jia Y.W."/>
            <person name="Du Z.J."/>
        </authorList>
    </citation>
    <scope>NUCLEOTIDE SEQUENCE</scope>
    <source>
        <strain evidence="3">C2-7</strain>
    </source>
</reference>
<evidence type="ECO:0000256" key="1">
    <source>
        <dbReference type="ARBA" id="ARBA00022490"/>
    </source>
</evidence>
<organism evidence="3 4">
    <name type="scientific">Algoriphagus sediminis</name>
    <dbReference type="NCBI Taxonomy" id="3057113"/>
    <lineage>
        <taxon>Bacteria</taxon>
        <taxon>Pseudomonadati</taxon>
        <taxon>Bacteroidota</taxon>
        <taxon>Cytophagia</taxon>
        <taxon>Cytophagales</taxon>
        <taxon>Cyclobacteriaceae</taxon>
        <taxon>Algoriphagus</taxon>
    </lineage>
</organism>
<dbReference type="InterPro" id="IPR013785">
    <property type="entry name" value="Aldolase_TIM"/>
</dbReference>
<dbReference type="EC" id="4.1.2.4" evidence="3"/>
<dbReference type="SUPFAM" id="SSF51569">
    <property type="entry name" value="Aldolase"/>
    <property type="match status" value="1"/>
</dbReference>
<dbReference type="SMART" id="SM01133">
    <property type="entry name" value="DeoC"/>
    <property type="match status" value="1"/>
</dbReference>
<sequence>MTVDNRFLEPTFLNAEFCARDLNEAILKIKESGIVGVTLPSFWVKKAVRELGDSDVIVSTAVGYPHGFHQSIVKLTEAKEAISQGAMGIHLVWSETAYLSGMNWPKIEVAQLSKLCHEEGCFLSVMVSSKWVSKNENMLEVARMSQDAGADYFTLGLDFSEEIEAAQIQLLRETLSSQVGIRVFSKYNEPKKLQALLKAGADKIHVSGSLA</sequence>
<proteinExistence type="predicted"/>
<dbReference type="InterPro" id="IPR011343">
    <property type="entry name" value="DeoC"/>
</dbReference>
<keyword evidence="4" id="KW-1185">Reference proteome</keyword>
<gene>
    <name evidence="3" type="ORF">QVH07_07680</name>
</gene>
<dbReference type="Gene3D" id="3.20.20.70">
    <property type="entry name" value="Aldolase class I"/>
    <property type="match status" value="1"/>
</dbReference>
<dbReference type="Proteomes" id="UP001171916">
    <property type="component" value="Unassembled WGS sequence"/>
</dbReference>
<comment type="caution">
    <text evidence="3">The sequence shown here is derived from an EMBL/GenBank/DDBJ whole genome shotgun (WGS) entry which is preliminary data.</text>
</comment>
<evidence type="ECO:0000313" key="3">
    <source>
        <dbReference type="EMBL" id="MDN3204024.1"/>
    </source>
</evidence>
<dbReference type="PANTHER" id="PTHR10889">
    <property type="entry name" value="DEOXYRIBOSE-PHOSPHATE ALDOLASE"/>
    <property type="match status" value="1"/>
</dbReference>
<evidence type="ECO:0000313" key="4">
    <source>
        <dbReference type="Proteomes" id="UP001171916"/>
    </source>
</evidence>
<evidence type="ECO:0000256" key="2">
    <source>
        <dbReference type="ARBA" id="ARBA00023270"/>
    </source>
</evidence>
<keyword evidence="3" id="KW-0456">Lyase</keyword>
<dbReference type="PANTHER" id="PTHR10889:SF1">
    <property type="entry name" value="DEOXYRIBOSE-PHOSPHATE ALDOLASE"/>
    <property type="match status" value="1"/>
</dbReference>
<dbReference type="CDD" id="cd00945">
    <property type="entry name" value="Aldolase_Class_I"/>
    <property type="match status" value="1"/>
</dbReference>
<dbReference type="RefSeq" id="WP_289999578.1">
    <property type="nucleotide sequence ID" value="NZ_JAUEPH010000003.1"/>
</dbReference>
<protein>
    <submittedName>
        <fullName evidence="3">2-deoxyribose-5-phosphate aldolase</fullName>
        <ecNumber evidence="3">4.1.2.4</ecNumber>
    </submittedName>
</protein>
<keyword evidence="2" id="KW-0704">Schiff base</keyword>